<sequence>MKRMHIHVGVDDIAESVAFYSALFGAEPAKVKDDYAKWMLDDPRLNFAISTRSGKQGVEHLGIQVENADELSEMRKRISQADIDVFDEGETVCCYAESDKTWLQDPAGIAWETYQTMADAQLFSQTSETSDSACCTPVSIPVVAAKSDCCEPSDNDKSGCC</sequence>
<protein>
    <submittedName>
        <fullName evidence="2">Lactoylglutathione lyase/Cadmium-induced protein CadI</fullName>
        <ecNumber evidence="2">4.4.1.5</ecNumber>
    </submittedName>
</protein>
<dbReference type="AlphaFoldDB" id="A0A0A0BHA7"/>
<dbReference type="STRING" id="392484.LP43_1721"/>
<dbReference type="PANTHER" id="PTHR41294">
    <property type="entry name" value="CADMIUM-INDUCED PROTEIN CADI"/>
    <property type="match status" value="1"/>
</dbReference>
<dbReference type="RefSeq" id="WP_036314250.1">
    <property type="nucleotide sequence ID" value="NZ_JRQD01000004.1"/>
</dbReference>
<evidence type="ECO:0000313" key="3">
    <source>
        <dbReference type="Proteomes" id="UP000029999"/>
    </source>
</evidence>
<dbReference type="PANTHER" id="PTHR41294:SF1">
    <property type="entry name" value="CADMIUM-INDUCED PROTEIN CADI"/>
    <property type="match status" value="1"/>
</dbReference>
<reference evidence="2 3" key="1">
    <citation type="submission" date="2014-09" db="EMBL/GenBank/DDBJ databases">
        <authorList>
            <person name="Grob C."/>
            <person name="Taubert M."/>
            <person name="Howat A.M."/>
            <person name="Burns O.J."/>
            <person name="Dixon J.L."/>
            <person name="Chen Y."/>
            <person name="Murrell J.C."/>
        </authorList>
    </citation>
    <scope>NUCLEOTIDE SEQUENCE [LARGE SCALE GENOMIC DNA]</scope>
    <source>
        <strain evidence="2">L4</strain>
    </source>
</reference>
<dbReference type="EMBL" id="JRQD01000004">
    <property type="protein sequence ID" value="KGM06499.1"/>
    <property type="molecule type" value="Genomic_DNA"/>
</dbReference>
<organism evidence="2 3">
    <name type="scientific">Methylophaga thiooxydans</name>
    <dbReference type="NCBI Taxonomy" id="392484"/>
    <lineage>
        <taxon>Bacteria</taxon>
        <taxon>Pseudomonadati</taxon>
        <taxon>Pseudomonadota</taxon>
        <taxon>Gammaproteobacteria</taxon>
        <taxon>Thiotrichales</taxon>
        <taxon>Piscirickettsiaceae</taxon>
        <taxon>Methylophaga</taxon>
    </lineage>
</organism>
<accession>A0A0A0BHA7</accession>
<dbReference type="Pfam" id="PF00903">
    <property type="entry name" value="Glyoxalase"/>
    <property type="match status" value="1"/>
</dbReference>
<evidence type="ECO:0000259" key="1">
    <source>
        <dbReference type="PROSITE" id="PS51819"/>
    </source>
</evidence>
<dbReference type="GO" id="GO:0004462">
    <property type="term" value="F:lactoylglutathione lyase activity"/>
    <property type="evidence" value="ECO:0007669"/>
    <property type="project" value="UniProtKB-EC"/>
</dbReference>
<dbReference type="PROSITE" id="PS51819">
    <property type="entry name" value="VOC"/>
    <property type="match status" value="1"/>
</dbReference>
<dbReference type="Gene3D" id="3.10.180.10">
    <property type="entry name" value="2,3-Dihydroxybiphenyl 1,2-Dioxygenase, domain 1"/>
    <property type="match status" value="1"/>
</dbReference>
<dbReference type="NCBIfam" id="NF041414">
    <property type="entry name" value="ArsI_CadI_VOC"/>
    <property type="match status" value="1"/>
</dbReference>
<dbReference type="GO" id="GO:0046686">
    <property type="term" value="P:response to cadmium ion"/>
    <property type="evidence" value="ECO:0007669"/>
    <property type="project" value="TreeGrafter"/>
</dbReference>
<dbReference type="InterPro" id="IPR037523">
    <property type="entry name" value="VOC_core"/>
</dbReference>
<evidence type="ECO:0000313" key="2">
    <source>
        <dbReference type="EMBL" id="KGM06499.1"/>
    </source>
</evidence>
<dbReference type="InterPro" id="IPR049789">
    <property type="entry name" value="ArsI/CadI-like"/>
</dbReference>
<gene>
    <name evidence="2" type="ORF">LP43_1721</name>
</gene>
<dbReference type="InterPro" id="IPR004360">
    <property type="entry name" value="Glyas_Fos-R_dOase_dom"/>
</dbReference>
<dbReference type="SUPFAM" id="SSF54593">
    <property type="entry name" value="Glyoxalase/Bleomycin resistance protein/Dihydroxybiphenyl dioxygenase"/>
    <property type="match status" value="1"/>
</dbReference>
<name>A0A0A0BHA7_9GAMM</name>
<dbReference type="InterPro" id="IPR029068">
    <property type="entry name" value="Glyas_Bleomycin-R_OHBP_Dase"/>
</dbReference>
<feature type="domain" description="VOC" evidence="1">
    <location>
        <begin position="2"/>
        <end position="116"/>
    </location>
</feature>
<dbReference type="EC" id="4.4.1.5" evidence="2"/>
<dbReference type="Proteomes" id="UP000029999">
    <property type="component" value="Unassembled WGS sequence"/>
</dbReference>
<comment type="caution">
    <text evidence="2">The sequence shown here is derived from an EMBL/GenBank/DDBJ whole genome shotgun (WGS) entry which is preliminary data.</text>
</comment>
<keyword evidence="2" id="KW-0456">Lyase</keyword>
<proteinExistence type="predicted"/>
<dbReference type="InterPro" id="IPR052393">
    <property type="entry name" value="Cadmium-induced_rsp"/>
</dbReference>